<sequence length="83" mass="9705">MILVTNFCWLDLYLVLSFRIHLKIDKEEPGLLSSGRYLLLLMFCVEHLIFMASQLPFDFASCSNYFSSEFLKFCLQACNFKCS</sequence>
<dbReference type="EMBL" id="CAMPGE010019724">
    <property type="protein sequence ID" value="CAI2378038.1"/>
    <property type="molecule type" value="Genomic_DNA"/>
</dbReference>
<comment type="caution">
    <text evidence="1">The sequence shown here is derived from an EMBL/GenBank/DDBJ whole genome shotgun (WGS) entry which is preliminary data.</text>
</comment>
<evidence type="ECO:0000313" key="1">
    <source>
        <dbReference type="EMBL" id="CAI2378038.1"/>
    </source>
</evidence>
<dbReference type="Proteomes" id="UP001295684">
    <property type="component" value="Unassembled WGS sequence"/>
</dbReference>
<name>A0AAD2D3B7_EUPCR</name>
<proteinExistence type="predicted"/>
<organism evidence="1 2">
    <name type="scientific">Euplotes crassus</name>
    <dbReference type="NCBI Taxonomy" id="5936"/>
    <lineage>
        <taxon>Eukaryota</taxon>
        <taxon>Sar</taxon>
        <taxon>Alveolata</taxon>
        <taxon>Ciliophora</taxon>
        <taxon>Intramacronucleata</taxon>
        <taxon>Spirotrichea</taxon>
        <taxon>Hypotrichia</taxon>
        <taxon>Euplotida</taxon>
        <taxon>Euplotidae</taxon>
        <taxon>Moneuplotes</taxon>
    </lineage>
</organism>
<gene>
    <name evidence="1" type="ORF">ECRASSUSDP1_LOCUS19429</name>
</gene>
<reference evidence="1" key="1">
    <citation type="submission" date="2023-07" db="EMBL/GenBank/DDBJ databases">
        <authorList>
            <consortium name="AG Swart"/>
            <person name="Singh M."/>
            <person name="Singh A."/>
            <person name="Seah K."/>
            <person name="Emmerich C."/>
        </authorList>
    </citation>
    <scope>NUCLEOTIDE SEQUENCE</scope>
    <source>
        <strain evidence="1">DP1</strain>
    </source>
</reference>
<evidence type="ECO:0000313" key="2">
    <source>
        <dbReference type="Proteomes" id="UP001295684"/>
    </source>
</evidence>
<protein>
    <submittedName>
        <fullName evidence="1">Uncharacterized protein</fullName>
    </submittedName>
</protein>
<dbReference type="AlphaFoldDB" id="A0AAD2D3B7"/>
<accession>A0AAD2D3B7</accession>
<keyword evidence="2" id="KW-1185">Reference proteome</keyword>